<gene>
    <name evidence="2" type="ORF">P186_0447</name>
</gene>
<evidence type="ECO:0000313" key="3">
    <source>
        <dbReference type="Proteomes" id="UP000005867"/>
    </source>
</evidence>
<dbReference type="EMBL" id="CP003098">
    <property type="protein sequence ID" value="AET31901.1"/>
    <property type="molecule type" value="Genomic_DNA"/>
</dbReference>
<dbReference type="AlphaFoldDB" id="G7VGR8"/>
<proteinExistence type="predicted"/>
<dbReference type="STRING" id="1104324.P186_0447"/>
<dbReference type="HOGENOM" id="CLU_200167_0_0_2"/>
<organism evidence="2 3">
    <name type="scientific">Pyrobaculum ferrireducens</name>
    <dbReference type="NCBI Taxonomy" id="1104324"/>
    <lineage>
        <taxon>Archaea</taxon>
        <taxon>Thermoproteota</taxon>
        <taxon>Thermoprotei</taxon>
        <taxon>Thermoproteales</taxon>
        <taxon>Thermoproteaceae</taxon>
        <taxon>Pyrobaculum</taxon>
    </lineage>
</organism>
<dbReference type="OrthoDB" id="28918at2157"/>
<reference evidence="2 3" key="1">
    <citation type="journal article" date="2012" name="J. Bacteriol.">
        <title>Complete genome sequence of strain 1860, a crenarchaeon of the genus pyrobaculum able to grow with various electron acceptors.</title>
        <authorList>
            <person name="Mardanov A.V."/>
            <person name="Gumerov V.M."/>
            <person name="Slobodkina G.B."/>
            <person name="Beletsky A.V."/>
            <person name="Bonch-Osmolovskaya E.A."/>
            <person name="Ravin N.V."/>
            <person name="Skryabin K.G."/>
        </authorList>
    </citation>
    <scope>NUCLEOTIDE SEQUENCE [LARGE SCALE GENOMIC DNA]</scope>
    <source>
        <strain evidence="2 3">1860</strain>
    </source>
</reference>
<evidence type="ECO:0000256" key="1">
    <source>
        <dbReference type="SAM" id="Coils"/>
    </source>
</evidence>
<sequence length="74" mass="8419">MEYLPEDVVKRLREVANRLEGAGARSIVNYVIFELEVGGPSKEVIHGAEQMARQEIEELKELLRILDELKNLVA</sequence>
<feature type="coiled-coil region" evidence="1">
    <location>
        <begin position="45"/>
        <end position="72"/>
    </location>
</feature>
<keyword evidence="3" id="KW-1185">Reference proteome</keyword>
<dbReference type="BioCyc" id="PSP1104324:GJSN-436-MONOMER"/>
<dbReference type="eggNOG" id="arCOG05571">
    <property type="taxonomic scope" value="Archaea"/>
</dbReference>
<accession>G7VGR8</accession>
<dbReference type="RefSeq" id="WP_014287729.1">
    <property type="nucleotide sequence ID" value="NC_016645.1"/>
</dbReference>
<name>G7VGR8_9CREN</name>
<dbReference type="KEGG" id="pyr:P186_0447"/>
<keyword evidence="1" id="KW-0175">Coiled coil</keyword>
<protein>
    <submittedName>
        <fullName evidence="2">Uncharacterized protein</fullName>
    </submittedName>
</protein>
<dbReference type="GeneID" id="11594712"/>
<dbReference type="Proteomes" id="UP000005867">
    <property type="component" value="Chromosome"/>
</dbReference>
<evidence type="ECO:0000313" key="2">
    <source>
        <dbReference type="EMBL" id="AET31901.1"/>
    </source>
</evidence>